<feature type="compositionally biased region" description="Basic and acidic residues" evidence="1">
    <location>
        <begin position="248"/>
        <end position="276"/>
    </location>
</feature>
<proteinExistence type="predicted"/>
<dbReference type="EMBL" id="LKMD01000107">
    <property type="protein sequence ID" value="PIA90310.1"/>
    <property type="molecule type" value="Genomic_DNA"/>
</dbReference>
<dbReference type="Proteomes" id="UP000230605">
    <property type="component" value="Chromosome 9"/>
</dbReference>
<evidence type="ECO:0000313" key="2">
    <source>
        <dbReference type="EMBL" id="PIA90310.1"/>
    </source>
</evidence>
<comment type="caution">
    <text evidence="2">The sequence shown here is derived from an EMBL/GenBank/DDBJ whole genome shotgun (WGS) entry which is preliminary data.</text>
</comment>
<feature type="region of interest" description="Disordered" evidence="1">
    <location>
        <begin position="248"/>
        <end position="354"/>
    </location>
</feature>
<evidence type="ECO:0000313" key="3">
    <source>
        <dbReference type="Proteomes" id="UP000230605"/>
    </source>
</evidence>
<gene>
    <name evidence="2" type="ORF">CB0940_11058</name>
</gene>
<feature type="compositionally biased region" description="Acidic residues" evidence="1">
    <location>
        <begin position="332"/>
        <end position="343"/>
    </location>
</feature>
<reference evidence="2 3" key="1">
    <citation type="submission" date="2015-10" db="EMBL/GenBank/DDBJ databases">
        <title>The cercosporin biosynthetic gene cluster was horizontally transferred to several fungal lineages and shown to be expanded in Cercospora beticola based on microsynteny with recipient genomes.</title>
        <authorList>
            <person name="De Jonge R."/>
            <person name="Ebert M.K."/>
            <person name="Suttle J.C."/>
            <person name="Jurick Ii W.M."/>
            <person name="Secor G.A."/>
            <person name="Thomma B.P."/>
            <person name="Van De Peer Y."/>
            <person name="Bolton M.D."/>
        </authorList>
    </citation>
    <scope>NUCLEOTIDE SEQUENCE [LARGE SCALE GENOMIC DNA]</scope>
    <source>
        <strain evidence="2 3">09-40</strain>
    </source>
</reference>
<feature type="compositionally biased region" description="Basic and acidic residues" evidence="1">
    <location>
        <begin position="344"/>
        <end position="354"/>
    </location>
</feature>
<protein>
    <submittedName>
        <fullName evidence="2">Uncharacterized protein</fullName>
    </submittedName>
</protein>
<organism evidence="2 3">
    <name type="scientific">Cercospora beticola</name>
    <name type="common">Sugarbeet leaf spot fungus</name>
    <dbReference type="NCBI Taxonomy" id="122368"/>
    <lineage>
        <taxon>Eukaryota</taxon>
        <taxon>Fungi</taxon>
        <taxon>Dikarya</taxon>
        <taxon>Ascomycota</taxon>
        <taxon>Pezizomycotina</taxon>
        <taxon>Dothideomycetes</taxon>
        <taxon>Dothideomycetidae</taxon>
        <taxon>Mycosphaerellales</taxon>
        <taxon>Mycosphaerellaceae</taxon>
        <taxon>Cercospora</taxon>
    </lineage>
</organism>
<dbReference type="AlphaFoldDB" id="A0A2G5HCP1"/>
<evidence type="ECO:0000256" key="1">
    <source>
        <dbReference type="SAM" id="MobiDB-lite"/>
    </source>
</evidence>
<name>A0A2G5HCP1_CERBT</name>
<sequence>MLRGWLCYERTIRAALERSYLAGRSKQTKYLVKNRLDSQYVADGAKMSGAASSGHRKCLLGLHSLADNYLWVVCATSTALIWPTTTYSKTNIKTNMSLEPRVTRLAIRARPSARENIAIMSPSPPSPIPTSTTPTHWLHKSGVQILSDFNAANPPSPDSNGLKPTSIHLHLYIKYRPSIYAIQNNDGVITVPWSWIDPGKWPEAAQHPLSELILDWLMPGIRTASIEAPQFLEFRFEEPLVECVDVYGKGKKEGGDEGKGERGEDEGGRKRKRDGDGEAGDEGSGSGSDDSDGNASDSDESDESSGESDDESSGESDDESEEDASDDHGKEDDNDGDGGEDVEEPVRDDCKEKNLKEKPVEKVLLLAVIMSVSAANRNWIIPGFKKRAWFRDTNPWVLEQILGGQVMERLKQLGAERALTTLPNRNLVRVEILRSLAHLIRISESGQNITHSCVAILEPVDILEEAKENTGLMLLDVAPDRMDIIKRSQKIMHADGRMPACIWAVTGWFDRRHHQHGEAVLMESEWSMNHFFLENGRNKSAWLQFWHGNPQDFLVESERDLPEVYRWDVREIMPV</sequence>
<feature type="compositionally biased region" description="Acidic residues" evidence="1">
    <location>
        <begin position="289"/>
        <end position="325"/>
    </location>
</feature>
<accession>A0A2G5HCP1</accession>
<dbReference type="OrthoDB" id="3648012at2759"/>